<dbReference type="GO" id="GO:0006412">
    <property type="term" value="P:translation"/>
    <property type="evidence" value="ECO:0007669"/>
    <property type="project" value="UniProtKB-UniRule"/>
</dbReference>
<dbReference type="STRING" id="626937.HMPREF3293_00631"/>
<evidence type="ECO:0000256" key="1">
    <source>
        <dbReference type="ARBA" id="ARBA00004072"/>
    </source>
</evidence>
<accession>A0A136Q7C9</accession>
<dbReference type="Pfam" id="PF17136">
    <property type="entry name" value="ribosomal_L24"/>
    <property type="match status" value="1"/>
</dbReference>
<dbReference type="SUPFAM" id="SSF50104">
    <property type="entry name" value="Translation proteins SH3-like domain"/>
    <property type="match status" value="1"/>
</dbReference>
<dbReference type="AlphaFoldDB" id="A0A136Q7C9"/>
<keyword evidence="5 10" id="KW-0694">RNA-binding</keyword>
<keyword evidence="6 10" id="KW-0689">Ribosomal protein</keyword>
<dbReference type="InterPro" id="IPR041988">
    <property type="entry name" value="Ribosomal_uL24_KOW"/>
</dbReference>
<dbReference type="FunFam" id="2.30.30.30:FF:000004">
    <property type="entry name" value="50S ribosomal protein L24"/>
    <property type="match status" value="1"/>
</dbReference>
<dbReference type="OrthoDB" id="9807419at2"/>
<dbReference type="GO" id="GO:0003735">
    <property type="term" value="F:structural constituent of ribosome"/>
    <property type="evidence" value="ECO:0007669"/>
    <property type="project" value="InterPro"/>
</dbReference>
<feature type="domain" description="KOW" evidence="11">
    <location>
        <begin position="5"/>
        <end position="32"/>
    </location>
</feature>
<gene>
    <name evidence="10" type="primary">rplX</name>
    <name evidence="12" type="ORF">HMPREF3293_00631</name>
</gene>
<dbReference type="CDD" id="cd06089">
    <property type="entry name" value="KOW_RPL26"/>
    <property type="match status" value="1"/>
</dbReference>
<comment type="similarity">
    <text evidence="2 10">Belongs to the universal ribosomal protein uL24 family.</text>
</comment>
<comment type="function">
    <text evidence="1 10">One of two assembly initiator proteins, it binds directly to the 5'-end of the 23S rRNA, where it nucleates assembly of the 50S subunit.</text>
</comment>
<evidence type="ECO:0000256" key="8">
    <source>
        <dbReference type="ARBA" id="ARBA00035206"/>
    </source>
</evidence>
<dbReference type="Pfam" id="PF00467">
    <property type="entry name" value="KOW"/>
    <property type="match status" value="1"/>
</dbReference>
<reference evidence="12 13" key="1">
    <citation type="submission" date="2016-02" db="EMBL/GenBank/DDBJ databases">
        <authorList>
            <person name="Wen L."/>
            <person name="He K."/>
            <person name="Yang H."/>
        </authorList>
    </citation>
    <scope>NUCLEOTIDE SEQUENCE [LARGE SCALE GENOMIC DNA]</scope>
    <source>
        <strain evidence="12 13">DSM 22607</strain>
    </source>
</reference>
<comment type="function">
    <text evidence="9 10">One of the proteins that surrounds the polypeptide exit tunnel on the outside of the subunit.</text>
</comment>
<evidence type="ECO:0000256" key="6">
    <source>
        <dbReference type="ARBA" id="ARBA00022980"/>
    </source>
</evidence>
<dbReference type="PANTHER" id="PTHR12903">
    <property type="entry name" value="MITOCHONDRIAL RIBOSOMAL PROTEIN L24"/>
    <property type="match status" value="1"/>
</dbReference>
<dbReference type="NCBIfam" id="TIGR01079">
    <property type="entry name" value="rplX_bact"/>
    <property type="match status" value="1"/>
</dbReference>
<dbReference type="InterPro" id="IPR008991">
    <property type="entry name" value="Translation_prot_SH3-like_sf"/>
</dbReference>
<dbReference type="Gene3D" id="2.30.30.30">
    <property type="match status" value="1"/>
</dbReference>
<comment type="caution">
    <text evidence="12">The sequence shown here is derived from an EMBL/GenBank/DDBJ whole genome shotgun (WGS) entry which is preliminary data.</text>
</comment>
<dbReference type="SMART" id="SM00739">
    <property type="entry name" value="KOW"/>
    <property type="match status" value="1"/>
</dbReference>
<comment type="subunit">
    <text evidence="3 10">Part of the 50S ribosomal subunit.</text>
</comment>
<evidence type="ECO:0000256" key="10">
    <source>
        <dbReference type="HAMAP-Rule" id="MF_01326"/>
    </source>
</evidence>
<keyword evidence="7 10" id="KW-0687">Ribonucleoprotein</keyword>
<evidence type="ECO:0000313" key="13">
    <source>
        <dbReference type="Proteomes" id="UP000070366"/>
    </source>
</evidence>
<dbReference type="InterPro" id="IPR005824">
    <property type="entry name" value="KOW"/>
</dbReference>
<dbReference type="GO" id="GO:0019843">
    <property type="term" value="F:rRNA binding"/>
    <property type="evidence" value="ECO:0007669"/>
    <property type="project" value="UniProtKB-UniRule"/>
</dbReference>
<dbReference type="KEGG" id="cmiu:B1H56_10185"/>
<evidence type="ECO:0000259" key="11">
    <source>
        <dbReference type="SMART" id="SM00739"/>
    </source>
</evidence>
<evidence type="ECO:0000256" key="5">
    <source>
        <dbReference type="ARBA" id="ARBA00022884"/>
    </source>
</evidence>
<keyword evidence="4 10" id="KW-0699">rRNA-binding</keyword>
<dbReference type="Proteomes" id="UP000070366">
    <property type="component" value="Unassembled WGS sequence"/>
</dbReference>
<evidence type="ECO:0000256" key="3">
    <source>
        <dbReference type="ARBA" id="ARBA00011838"/>
    </source>
</evidence>
<dbReference type="InterPro" id="IPR014722">
    <property type="entry name" value="Rib_uL2_dom2"/>
</dbReference>
<keyword evidence="13" id="KW-1185">Reference proteome</keyword>
<dbReference type="HAMAP" id="MF_01326_B">
    <property type="entry name" value="Ribosomal_uL24_B"/>
    <property type="match status" value="1"/>
</dbReference>
<protein>
    <recommendedName>
        <fullName evidence="8 10">Large ribosomal subunit protein uL24</fullName>
    </recommendedName>
</protein>
<dbReference type="EMBL" id="LSZW01000040">
    <property type="protein sequence ID" value="KXK66588.1"/>
    <property type="molecule type" value="Genomic_DNA"/>
</dbReference>
<evidence type="ECO:0000256" key="7">
    <source>
        <dbReference type="ARBA" id="ARBA00023274"/>
    </source>
</evidence>
<evidence type="ECO:0000256" key="9">
    <source>
        <dbReference type="ARBA" id="ARBA00058688"/>
    </source>
</evidence>
<evidence type="ECO:0000256" key="4">
    <source>
        <dbReference type="ARBA" id="ARBA00022730"/>
    </source>
</evidence>
<dbReference type="InterPro" id="IPR057264">
    <property type="entry name" value="Ribosomal_uL24_C"/>
</dbReference>
<sequence>MNTINIKKGDTAVVISGKEKGKQAKVLRVEPAKNKVVLEGTNMLTKHKKPKNQTTPGGIIKQEGSLDASNVMVVCPKCSKATRVGHKIEDGKKARICKKCGATL</sequence>
<dbReference type="GO" id="GO:1990904">
    <property type="term" value="C:ribonucleoprotein complex"/>
    <property type="evidence" value="ECO:0007669"/>
    <property type="project" value="UniProtKB-KW"/>
</dbReference>
<evidence type="ECO:0000256" key="2">
    <source>
        <dbReference type="ARBA" id="ARBA00010618"/>
    </source>
</evidence>
<dbReference type="InterPro" id="IPR003256">
    <property type="entry name" value="Ribosomal_uL24"/>
</dbReference>
<dbReference type="GO" id="GO:0005840">
    <property type="term" value="C:ribosome"/>
    <property type="evidence" value="ECO:0007669"/>
    <property type="project" value="UniProtKB-KW"/>
</dbReference>
<evidence type="ECO:0000313" key="12">
    <source>
        <dbReference type="EMBL" id="KXK66588.1"/>
    </source>
</evidence>
<dbReference type="RefSeq" id="WP_066522701.1">
    <property type="nucleotide sequence ID" value="NZ_CABMOF010000009.1"/>
</dbReference>
<organism evidence="12 13">
    <name type="scientific">Christensenella minuta</name>
    <dbReference type="NCBI Taxonomy" id="626937"/>
    <lineage>
        <taxon>Bacteria</taxon>
        <taxon>Bacillati</taxon>
        <taxon>Bacillota</taxon>
        <taxon>Clostridia</taxon>
        <taxon>Christensenellales</taxon>
        <taxon>Christensenellaceae</taxon>
        <taxon>Christensenella</taxon>
    </lineage>
</organism>
<name>A0A136Q7C9_9FIRM</name>
<proteinExistence type="inferred from homology"/>
<dbReference type="CDD" id="cd00065">
    <property type="entry name" value="FYVE_like_SF"/>
    <property type="match status" value="1"/>
</dbReference>